<keyword evidence="19" id="KW-0753">Steroid metabolism</keyword>
<keyword evidence="15" id="KW-0445">Lipid transport</keyword>
<dbReference type="InterPro" id="IPR009454">
    <property type="entry name" value="Lipid_transpt_open_b-sht"/>
</dbReference>
<evidence type="ECO:0000256" key="22">
    <source>
        <dbReference type="SAM" id="Coils"/>
    </source>
</evidence>
<dbReference type="SUPFAM" id="SSF48371">
    <property type="entry name" value="ARM repeat"/>
    <property type="match status" value="1"/>
</dbReference>
<dbReference type="SUPFAM" id="SSF56968">
    <property type="entry name" value="Lipovitellin-phosvitin complex, beta-sheet shell regions"/>
    <property type="match status" value="2"/>
</dbReference>
<dbReference type="InterPro" id="IPR016024">
    <property type="entry name" value="ARM-type_fold"/>
</dbReference>
<evidence type="ECO:0000256" key="14">
    <source>
        <dbReference type="ARBA" id="ARBA00023002"/>
    </source>
</evidence>
<evidence type="ECO:0000313" key="24">
    <source>
        <dbReference type="EMBL" id="KAJ8387939.1"/>
    </source>
</evidence>
<dbReference type="InterPro" id="IPR015255">
    <property type="entry name" value="Vitellinogen_open_b-sht"/>
</dbReference>
<dbReference type="PANTHER" id="PTHR13769:SF1">
    <property type="entry name" value="APOLIPOPROTEIN B-100"/>
    <property type="match status" value="1"/>
</dbReference>
<evidence type="ECO:0000256" key="13">
    <source>
        <dbReference type="ARBA" id="ARBA00022729"/>
    </source>
</evidence>
<dbReference type="GO" id="GO:0042632">
    <property type="term" value="P:cholesterol homeostasis"/>
    <property type="evidence" value="ECO:0007669"/>
    <property type="project" value="TreeGrafter"/>
</dbReference>
<keyword evidence="17" id="KW-1207">Sterol metabolism</keyword>
<keyword evidence="13" id="KW-0732">Signal</keyword>
<keyword evidence="16" id="KW-0443">Lipid metabolism</keyword>
<dbReference type="GO" id="GO:0005737">
    <property type="term" value="C:cytoplasm"/>
    <property type="evidence" value="ECO:0007669"/>
    <property type="project" value="UniProtKB-SubCell"/>
</dbReference>
<dbReference type="GO" id="GO:0034362">
    <property type="term" value="C:low-density lipoprotein particle"/>
    <property type="evidence" value="ECO:0007669"/>
    <property type="project" value="UniProtKB-KW"/>
</dbReference>
<dbReference type="SMART" id="SM01169">
    <property type="entry name" value="DUF1943"/>
    <property type="match status" value="1"/>
</dbReference>
<evidence type="ECO:0000256" key="18">
    <source>
        <dbReference type="ARBA" id="ARBA00023180"/>
    </source>
</evidence>
<dbReference type="GO" id="GO:0005811">
    <property type="term" value="C:lipid droplet"/>
    <property type="evidence" value="ECO:0007669"/>
    <property type="project" value="UniProtKB-SubCell"/>
</dbReference>
<dbReference type="Pfam" id="PF06448">
    <property type="entry name" value="DUF1081"/>
    <property type="match status" value="1"/>
</dbReference>
<evidence type="ECO:0000256" key="21">
    <source>
        <dbReference type="PROSITE-ProRule" id="PRU00557"/>
    </source>
</evidence>
<keyword evidence="10" id="KW-0358">Heparin-binding</keyword>
<evidence type="ECO:0000256" key="2">
    <source>
        <dbReference type="ARBA" id="ARBA00004502"/>
    </source>
</evidence>
<evidence type="ECO:0000256" key="20">
    <source>
        <dbReference type="ARBA" id="ARBA00023313"/>
    </source>
</evidence>
<dbReference type="InterPro" id="IPR052418">
    <property type="entry name" value="Apolipoprotein_B"/>
</dbReference>
<dbReference type="GO" id="GO:0042953">
    <property type="term" value="P:lipoprotein transport"/>
    <property type="evidence" value="ECO:0007669"/>
    <property type="project" value="TreeGrafter"/>
</dbReference>
<dbReference type="InterPro" id="IPR015816">
    <property type="entry name" value="Vitellinogen_b-sht_N"/>
</dbReference>
<evidence type="ECO:0000256" key="3">
    <source>
        <dbReference type="ARBA" id="ARBA00004613"/>
    </source>
</evidence>
<dbReference type="EMBL" id="JAINUG010000203">
    <property type="protein sequence ID" value="KAJ8387939.1"/>
    <property type="molecule type" value="Genomic_DNA"/>
</dbReference>
<keyword evidence="9" id="KW-0153">Cholesterol metabolism</keyword>
<dbReference type="PROSITE" id="PS51211">
    <property type="entry name" value="VITELLOGENIN"/>
    <property type="match status" value="1"/>
</dbReference>
<keyword evidence="14" id="KW-0560">Oxidoreductase</keyword>
<sequence>MISSKRTRVEKKRPQHVRVSLHISAPAVATRYKTFRKYVYRYEAEVQNGVSGTADMKNGPKVTCKVELEVPQPCSFVLRTEECILSEVTSSEPEMLPVYQPTAEAEAFRAAMEKNPLKFTVEQVMLVRLFPERDEPANILNVKRGIIAALMVPVTEEDGNVNMPTVYGQCRTDLTVDNRKDIATDITISRDLTACSHFRPMSDYVSPLALISRMNTPLSKMIHSYQSCNYRFDNRRKHMTETTCTEKHLLLPFSYQNEYGISSHVKQTLSLQDSSKINNRNFDFDLENYKPLFMQYAEDKTPAQSRDAMLATLRELEGLPNTEQGQQRASLFQKLVSELRGLKNETLGPAVEEMMEVSWVLTAQALPQCGTPECISAILQSLRPFGIDSVEANAAVYAVGLLPNPCNGRVKDMLSTAQSKQNMATMYALSNTVRKFYERKREVTPEVTEVSEFMTTMLSGDCSGEGDHFLMLRAIGNMGAAMEDASPALKSTILRCARQPAASPSVQKAAIQALRQMTIDEEAGDVLAQVFQDAESPMEKRIAAYLMLMKNLELAVPHVLSALRDEQNQQMRSFMVSHIGNILTSQDPNSEEVKDRLHEALLFHEGPRVLDIFRLSRNYRMDSPSQIPLQTSVSGNMIFDSNNYMPREVVLDTTLKAFGYDVNMFEVGLEGKGFEPTIEALFGENGFFPDTASKAMYWVGDRMPDRMHEVLKKWIGPVRNERMKRQGRMWDLQQLGAEISQNFRRLLSDFNSNPPPEAMAYLRIMGTELGYLKTSDLEYIAYMTAMYVEVLAKDIPAHYIKTLLSGTDNSLFAHYIFMDNEFALPTAAGFPLKFSLSGVFSGGAKGGLSFNPGMKALSFMPSLGVGFVTKMGVNVPEFVTAGIEMHTNVYHESTLNAKVTMEDNQFKLSIPAPQGTTQLFSISNRMLSVSSTQTKTVPPLAEDRTDSVECTPLFTGMKLCTTVQYSNASTYEFTPFYPLTGDSRFAVEIQPTGEATEYTATASYKLLKEGKEGRQKVDTVKLVLRAEGGPEPTEATATLKYNRNRNVFSADVQIPDCDVEAGIRLAATDSNVKGKKMRAITIDVTNKNIPQLSLVGRARMEAMKDGMLQIQLSIPSLNTDATTTATLKNANGLTLQLETSVNVPETSSVQKVIFKYDENRVEVEVKSDLSSEILKLLPETEVYQRRFQTIIDDLLDQRVAKTDMKLRHIVSKAIEAGNIWLDKVAGENLRNKRNIPELTLPSLPEKLFFKYDGLLRYQFNKNKFTMTIPLPLGGKTSEDLNIPTTITLPEVNYPKIGWYVPSVTHTVPTFTIPQSFELALPLIGVAEVSAKVNSNFYNWEGSISGGNDTVDVPSFIGKYKVAAESPINILSYKVEGTGMIVGTLTDTLKYLVNGSLSHSLIDASFSLMETGRWADQLSVRSNSKIEASSPLGLQMSLYSSAETSSTSEQTNGEINLDGVFRAGSLYTNFNYSHSVSSVNEAIRCDSTLKVDSTLLEAQNKINGVFTKEGLTIISDTTLNNDALKQVAELTFKDAKLSLKCNTFSKIFRNKVELAVSGESATIRVESNGEVGESRGTSLLSGILDSQSLEINSDGSIRLDVGYGSHKAALQINKDGLTTSGTTTLQCNPLTFENVFDGSIDSSGASLSLTTKGTMQENGAELKVDGKIGSDEAYLSSVYKGNLLDMSSRGITNLKANKQGLTFSNNLIGSLQNMRSEHTHTLSITLWTLAFHSKTDNFICDHTSYKHDIKLKLIPFIATVSASNDLRLLNIEFNNEGNLKLEPSKLELKGSLRGAYGEEMELRHTYEISYADLAGTVKCSTTGKLLGAQMSHDSDFEFAGLSSKYNSEVRFNSKSFRLDSTVRTLAVPLSLSVDAVLNSDGELDLYGKLTGQLYSRFLLKAQPLAVAYSHNCRSSTTHRLDSGALAETHLDNKIEGLLSPQEQSTTWKLKTKLNRHAYNQEFTTYNNPERIGLEFSGTLLTDLLKKAVRSSRDTSDQNQEFSLSGFLKYDKNSDSHIIELPFIESFPAIFEKLKSSILSILESLQEYMNSADINQLVGEFRVNMDKLPRQFSEYMREVNLEDKFSQAKEKLIALTQDYTVTLDDLEISLENMKTAFETTLNELLTKVRDLVVMIKENIESGAWSDTITDILAEIGNQLKAFDESFAITKTIVSAISAIEDIIRQVDLQKLTDSSVAWLQDLDARFEIRAKLQKKISELKQVVESFDIMMFIQDLRDYITSINVIEYLEQLAQIPADDIARVIDSMKDVMLNWIEEYEVADKINAVYSKLRELIVKYELDKKIEAIMDQALELIKQYKLQETVQTVVNALKSIDFQLWSDKFMQMLEDVINRLRAIDFKQMLDDLNEYIAAIVQKIRDFDYDALVDEANQKIGEITQYVNEQIEANEIPQKIEASREFVRGIRRTINNYLEQLKNTKVAEIFKMIKDVIDTTALNDIKTRLQDNLDDMIQRVSDMDIRNEIILYLHRAGDSYTNMISYIATHINKLIQEIEKLVEDQEIVKKIGQVVEGVLNALKTAEFKTPSFTIPLTDLVMPSILIDLGSLHEISIPAQFSIPEFTILGKFTVPSISIDFEEVKKLIIAFIERIKEFEMPLPEPEAIFGDLRVAYLSDLPDLTFPEITLNEIKLPEIRIPKLNLENFEITMLPLPELKLPQIPSEFMVPAFGKVYGEFRINSPHYNLLTTAMLENSTSSPRSPQFTASLTSEAKSDVEYLDYTLDASARLAAPKMKSLILSETLKFNHMAFLLDHQGAMTLSGPSAQVTAKTIAKATTEMYTADIVNNVLIALESGISASMDTTYNHNLNIPSIDVSCQTSVTQRTVTRLESGTISVTVGTTGNGKWSIQDYSDEGTYKSDLEFSINFNTAKLTFAGEANSKDMKMKHTMNAESIIFSYITIDIRAETETPFIKSSVMVLNAKGIVEELKVELTTSHDTEFVGRVSGALSSSIHFLARPFELVIDCKNKGNTRVIFPLRLTGKFDLQNDLEVTLNSNVQHANWVGLVRFNQYKYYHNFKADNSEADISIYAAMSGEANLDFLTVPLSIPEMDVPYTDMKTPTIREISLWEDTGLKNLLITTRQSFDMDFKLLYLKNPEMHTIDMDLEPIYETINENAKILSANFELGRDKAFALLTDSYNQAKAQFEKFKIDTSNQPPRIFTIPGYTVPILNIEVSPFRAELPAFSFLIPKEVSTPSFRVPMMGFSVPSYTLVLPAMELPVLHVPETLSDLTLPKFTIPTMQNSIMIPALGNMTYDFSLKSSVITLNINAGLFNESDIVARFGASSTSEFEILNGKLDATTSLTKKRGLKLATALSLDHRNVKGSHDSMITLTTTSMEATVATTTKVNFPILNLDFSQELTGNTKTKPNVVSKMKLKYSFNLPLIAVTGKGNIDQNLALEGLSSYISLETSTKGKIDGTVTARVNFAGALDNEANVYLNANGLRSTVKTDSNSKVDFKKTNIWDIDLNQNLALDASLRRVYAMLNCTSNNMALLYDSRGKHTAKATLDFVPLTALTAKVDIDMNQQSIIGDASINHAIDLEITAEKQKFSWNGKEQILSVTHTCNLLLSNDKTEVRMDLTKKVEASVTFLKTIKLPVYQRTVWDVLKFDEVTSEDKLQFLTFSTFVVYTKNMEGFYFSIPTKIFENGVMFSIPELTLAVPAWVRDIPLSIREIDMRFENIKVPDEVSVPPVISIPSFEVPFTNLQVPSYTLDLKNLKVPSIISTPGFDVKLPGLPKVEVPSISIDTEYLKNKMSFLVGESATA</sequence>
<evidence type="ECO:0000256" key="15">
    <source>
        <dbReference type="ARBA" id="ARBA00023055"/>
    </source>
</evidence>
<dbReference type="InterPro" id="IPR001747">
    <property type="entry name" value="Vitellogenin_N"/>
</dbReference>
<keyword evidence="18" id="KW-0325">Glycoprotein</keyword>
<dbReference type="GO" id="GO:0034359">
    <property type="term" value="C:mature chylomicron"/>
    <property type="evidence" value="ECO:0007669"/>
    <property type="project" value="TreeGrafter"/>
</dbReference>
<dbReference type="PROSITE" id="PS00074">
    <property type="entry name" value="GLFV_DEHYDROGENASE"/>
    <property type="match status" value="1"/>
</dbReference>
<organism evidence="24 25">
    <name type="scientific">Aldrovandia affinis</name>
    <dbReference type="NCBI Taxonomy" id="143900"/>
    <lineage>
        <taxon>Eukaryota</taxon>
        <taxon>Metazoa</taxon>
        <taxon>Chordata</taxon>
        <taxon>Craniata</taxon>
        <taxon>Vertebrata</taxon>
        <taxon>Euteleostomi</taxon>
        <taxon>Actinopterygii</taxon>
        <taxon>Neopterygii</taxon>
        <taxon>Teleostei</taxon>
        <taxon>Notacanthiformes</taxon>
        <taxon>Halosauridae</taxon>
        <taxon>Aldrovandia</taxon>
    </lineage>
</organism>
<dbReference type="GO" id="GO:0008201">
    <property type="term" value="F:heparin binding"/>
    <property type="evidence" value="ECO:0007669"/>
    <property type="project" value="UniProtKB-KW"/>
</dbReference>
<protein>
    <recommendedName>
        <fullName evidence="23">Vitellogenin domain-containing protein</fullName>
    </recommendedName>
</protein>
<dbReference type="GO" id="GO:0050750">
    <property type="term" value="F:low-density lipoprotein particle receptor binding"/>
    <property type="evidence" value="ECO:0007669"/>
    <property type="project" value="TreeGrafter"/>
</dbReference>
<dbReference type="Pfam" id="PF01347">
    <property type="entry name" value="Vitellogenin_N"/>
    <property type="match status" value="1"/>
</dbReference>
<dbReference type="PANTHER" id="PTHR13769">
    <property type="entry name" value="APOLIPOPROTEIN B"/>
    <property type="match status" value="1"/>
</dbReference>
<evidence type="ECO:0000256" key="8">
    <source>
        <dbReference type="ARBA" id="ARBA00022525"/>
    </source>
</evidence>
<feature type="domain" description="Vitellogenin" evidence="23">
    <location>
        <begin position="32"/>
        <end position="649"/>
    </location>
</feature>
<keyword evidence="11" id="KW-0551">Lipid droplet</keyword>
<evidence type="ECO:0000259" key="23">
    <source>
        <dbReference type="PROSITE" id="PS51211"/>
    </source>
</evidence>
<dbReference type="InterPro" id="IPR015819">
    <property type="entry name" value="Lipid_transp_b-sht_shell"/>
</dbReference>
<dbReference type="Proteomes" id="UP001221898">
    <property type="component" value="Unassembled WGS sequence"/>
</dbReference>
<evidence type="ECO:0000256" key="10">
    <source>
        <dbReference type="ARBA" id="ARBA00022674"/>
    </source>
</evidence>
<evidence type="ECO:0000256" key="12">
    <source>
        <dbReference type="ARBA" id="ARBA00022710"/>
    </source>
</evidence>
<dbReference type="Pfam" id="PF09172">
    <property type="entry name" value="Vit_open_b-sht"/>
    <property type="match status" value="1"/>
</dbReference>
<evidence type="ECO:0000256" key="1">
    <source>
        <dbReference type="ARBA" id="ARBA00004496"/>
    </source>
</evidence>
<dbReference type="Gene3D" id="2.30.230.10">
    <property type="entry name" value="Lipovitellin, beta-sheet shell regions, chain A"/>
    <property type="match status" value="1"/>
</dbReference>
<dbReference type="GO" id="GO:0034361">
    <property type="term" value="C:very-low-density lipoprotein particle"/>
    <property type="evidence" value="ECO:0007669"/>
    <property type="project" value="UniProtKB-KW"/>
</dbReference>
<evidence type="ECO:0000256" key="11">
    <source>
        <dbReference type="ARBA" id="ARBA00022677"/>
    </source>
</evidence>
<comment type="subcellular location">
    <subcellularLocation>
        <location evidence="1">Cytoplasm</location>
    </subcellularLocation>
    <subcellularLocation>
        <location evidence="2">Lipid droplet</location>
    </subcellularLocation>
    <subcellularLocation>
        <location evidence="3">Secreted</location>
    </subcellularLocation>
</comment>
<dbReference type="InterPro" id="IPR033524">
    <property type="entry name" value="Glu/Leu/Phe/Val_DH_AS"/>
</dbReference>
<comment type="caution">
    <text evidence="21">Lacks conserved residue(s) required for the propagation of feature annotation.</text>
</comment>
<evidence type="ECO:0000256" key="6">
    <source>
        <dbReference type="ARBA" id="ARBA00022490"/>
    </source>
</evidence>
<evidence type="ECO:0000256" key="16">
    <source>
        <dbReference type="ARBA" id="ARBA00023098"/>
    </source>
</evidence>
<proteinExistence type="inferred from homology"/>
<dbReference type="InterPro" id="IPR011030">
    <property type="entry name" value="Lipovitellin_superhlx_dom"/>
</dbReference>
<keyword evidence="20" id="KW-0850">VLDL</keyword>
<comment type="caution">
    <text evidence="24">The sequence shown here is derived from an EMBL/GenBank/DDBJ whole genome shotgun (WGS) entry which is preliminary data.</text>
</comment>
<dbReference type="Gene3D" id="1.25.10.20">
    <property type="entry name" value="Vitellinogen, superhelical"/>
    <property type="match status" value="1"/>
</dbReference>
<evidence type="ECO:0000256" key="17">
    <source>
        <dbReference type="ARBA" id="ARBA00023166"/>
    </source>
</evidence>
<keyword evidence="5" id="KW-0813">Transport</keyword>
<keyword evidence="12" id="KW-0427">LDL</keyword>
<evidence type="ECO:0000256" key="7">
    <source>
        <dbReference type="ARBA" id="ARBA00022513"/>
    </source>
</evidence>
<dbReference type="GO" id="GO:0008203">
    <property type="term" value="P:cholesterol metabolic process"/>
    <property type="evidence" value="ECO:0007669"/>
    <property type="project" value="UniProtKB-KW"/>
</dbReference>
<evidence type="ECO:0000313" key="25">
    <source>
        <dbReference type="Proteomes" id="UP001221898"/>
    </source>
</evidence>
<dbReference type="GO" id="GO:0016491">
    <property type="term" value="F:oxidoreductase activity"/>
    <property type="evidence" value="ECO:0007669"/>
    <property type="project" value="UniProtKB-KW"/>
</dbReference>
<dbReference type="SUPFAM" id="SSF48431">
    <property type="entry name" value="Lipovitellin-phosvitin complex, superhelical domain"/>
    <property type="match status" value="1"/>
</dbReference>
<dbReference type="SMART" id="SM00638">
    <property type="entry name" value="LPD_N"/>
    <property type="match status" value="1"/>
</dbReference>
<feature type="coiled-coil region" evidence="22">
    <location>
        <begin position="2076"/>
        <end position="2121"/>
    </location>
</feature>
<dbReference type="GO" id="GO:0120020">
    <property type="term" value="F:cholesterol transfer activity"/>
    <property type="evidence" value="ECO:0007669"/>
    <property type="project" value="TreeGrafter"/>
</dbReference>
<dbReference type="FunFam" id="2.30.230.10:FF:000003">
    <property type="entry name" value="Apolipoprotein B"/>
    <property type="match status" value="1"/>
</dbReference>
<gene>
    <name evidence="24" type="ORF">AAFF_G00148730</name>
</gene>
<evidence type="ECO:0000256" key="9">
    <source>
        <dbReference type="ARBA" id="ARBA00022548"/>
    </source>
</evidence>
<keyword evidence="25" id="KW-1185">Reference proteome</keyword>
<dbReference type="GO" id="GO:0030301">
    <property type="term" value="P:cholesterol transport"/>
    <property type="evidence" value="ECO:0007669"/>
    <property type="project" value="TreeGrafter"/>
</dbReference>
<keyword evidence="8" id="KW-0964">Secreted</keyword>
<keyword evidence="22" id="KW-0175">Coiled coil</keyword>
<accession>A0AAD7RPG1</accession>
<keyword evidence="6" id="KW-0963">Cytoplasm</keyword>
<dbReference type="Gene3D" id="2.20.80.10">
    <property type="entry name" value="Lipovitellin-phosvitin complex, chain A, domain 4"/>
    <property type="match status" value="1"/>
</dbReference>
<evidence type="ECO:0000256" key="5">
    <source>
        <dbReference type="ARBA" id="ARBA00022448"/>
    </source>
</evidence>
<name>A0AAD7RPG1_9TELE</name>
<keyword evidence="7" id="KW-0162">Chylomicron</keyword>
<evidence type="ECO:0000256" key="19">
    <source>
        <dbReference type="ARBA" id="ARBA00023221"/>
    </source>
</evidence>
<dbReference type="GO" id="GO:0006642">
    <property type="term" value="P:triglyceride mobilization"/>
    <property type="evidence" value="ECO:0007669"/>
    <property type="project" value="TreeGrafter"/>
</dbReference>
<reference evidence="24" key="1">
    <citation type="journal article" date="2023" name="Science">
        <title>Genome structures resolve the early diversification of teleost fishes.</title>
        <authorList>
            <person name="Parey E."/>
            <person name="Louis A."/>
            <person name="Montfort J."/>
            <person name="Bouchez O."/>
            <person name="Roques C."/>
            <person name="Iampietro C."/>
            <person name="Lluch J."/>
            <person name="Castinel A."/>
            <person name="Donnadieu C."/>
            <person name="Desvignes T."/>
            <person name="Floi Bucao C."/>
            <person name="Jouanno E."/>
            <person name="Wen M."/>
            <person name="Mejri S."/>
            <person name="Dirks R."/>
            <person name="Jansen H."/>
            <person name="Henkel C."/>
            <person name="Chen W.J."/>
            <person name="Zahm M."/>
            <person name="Cabau C."/>
            <person name="Klopp C."/>
            <person name="Thompson A.W."/>
            <person name="Robinson-Rechavi M."/>
            <person name="Braasch I."/>
            <person name="Lecointre G."/>
            <person name="Bobe J."/>
            <person name="Postlethwait J.H."/>
            <person name="Berthelot C."/>
            <person name="Roest Crollius H."/>
            <person name="Guiguen Y."/>
        </authorList>
    </citation>
    <scope>NUCLEOTIDE SEQUENCE</scope>
    <source>
        <strain evidence="24">NC1722</strain>
    </source>
</reference>
<comment type="similarity">
    <text evidence="4">Belongs to the Glu/Leu/Phe/Val dehydrogenases family.</text>
</comment>
<evidence type="ECO:0000256" key="4">
    <source>
        <dbReference type="ARBA" id="ARBA00006382"/>
    </source>
</evidence>